<name>A0ABU2CRF9_9MICO</name>
<keyword evidence="6" id="KW-1185">Reference proteome</keyword>
<dbReference type="InterPro" id="IPR018062">
    <property type="entry name" value="HTH_AraC-typ_CS"/>
</dbReference>
<dbReference type="PROSITE" id="PS00041">
    <property type="entry name" value="HTH_ARAC_FAMILY_1"/>
    <property type="match status" value="1"/>
</dbReference>
<dbReference type="SUPFAM" id="SSF46689">
    <property type="entry name" value="Homeodomain-like"/>
    <property type="match status" value="2"/>
</dbReference>
<gene>
    <name evidence="5" type="ORF">J2S48_003419</name>
</gene>
<evidence type="ECO:0000256" key="3">
    <source>
        <dbReference type="ARBA" id="ARBA00023163"/>
    </source>
</evidence>
<dbReference type="InterPro" id="IPR002818">
    <property type="entry name" value="DJ-1/PfpI"/>
</dbReference>
<protein>
    <submittedName>
        <fullName evidence="5">Transcriptional regulator GlxA family with amidase domain</fullName>
    </submittedName>
</protein>
<dbReference type="PRINTS" id="PR00032">
    <property type="entry name" value="HTHARAC"/>
</dbReference>
<dbReference type="InterPro" id="IPR009057">
    <property type="entry name" value="Homeodomain-like_sf"/>
</dbReference>
<dbReference type="PROSITE" id="PS01124">
    <property type="entry name" value="HTH_ARAC_FAMILY_2"/>
    <property type="match status" value="1"/>
</dbReference>
<keyword evidence="2" id="KW-0238">DNA-binding</keyword>
<keyword evidence="1" id="KW-0805">Transcription regulation</keyword>
<dbReference type="Proteomes" id="UP001183585">
    <property type="component" value="Unassembled WGS sequence"/>
</dbReference>
<dbReference type="InterPro" id="IPR029062">
    <property type="entry name" value="Class_I_gatase-like"/>
</dbReference>
<reference evidence="5 6" key="1">
    <citation type="submission" date="2023-07" db="EMBL/GenBank/DDBJ databases">
        <title>Sequencing the genomes of 1000 actinobacteria strains.</title>
        <authorList>
            <person name="Klenk H.-P."/>
        </authorList>
    </citation>
    <scope>NUCLEOTIDE SEQUENCE [LARGE SCALE GENOMIC DNA]</scope>
    <source>
        <strain evidence="5 6">DSM 45554</strain>
    </source>
</reference>
<comment type="caution">
    <text evidence="5">The sequence shown here is derived from an EMBL/GenBank/DDBJ whole genome shotgun (WGS) entry which is preliminary data.</text>
</comment>
<dbReference type="Gene3D" id="1.10.10.60">
    <property type="entry name" value="Homeodomain-like"/>
    <property type="match status" value="1"/>
</dbReference>
<feature type="domain" description="HTH araC/xylS-type" evidence="4">
    <location>
        <begin position="211"/>
        <end position="309"/>
    </location>
</feature>
<evidence type="ECO:0000313" key="6">
    <source>
        <dbReference type="Proteomes" id="UP001183585"/>
    </source>
</evidence>
<evidence type="ECO:0000259" key="4">
    <source>
        <dbReference type="PROSITE" id="PS01124"/>
    </source>
</evidence>
<dbReference type="SUPFAM" id="SSF52317">
    <property type="entry name" value="Class I glutamine amidotransferase-like"/>
    <property type="match status" value="1"/>
</dbReference>
<accession>A0ABU2CRF9</accession>
<dbReference type="EMBL" id="JAVDYE010000001">
    <property type="protein sequence ID" value="MDR7383904.1"/>
    <property type="molecule type" value="Genomic_DNA"/>
</dbReference>
<keyword evidence="3" id="KW-0804">Transcription</keyword>
<dbReference type="Pfam" id="PF01965">
    <property type="entry name" value="DJ-1_PfpI"/>
    <property type="match status" value="1"/>
</dbReference>
<evidence type="ECO:0000256" key="1">
    <source>
        <dbReference type="ARBA" id="ARBA00023015"/>
    </source>
</evidence>
<dbReference type="PANTHER" id="PTHR43130">
    <property type="entry name" value="ARAC-FAMILY TRANSCRIPTIONAL REGULATOR"/>
    <property type="match status" value="1"/>
</dbReference>
<evidence type="ECO:0000256" key="2">
    <source>
        <dbReference type="ARBA" id="ARBA00023125"/>
    </source>
</evidence>
<dbReference type="CDD" id="cd03137">
    <property type="entry name" value="GATase1_AraC_1"/>
    <property type="match status" value="1"/>
</dbReference>
<dbReference type="SMART" id="SM00342">
    <property type="entry name" value="HTH_ARAC"/>
    <property type="match status" value="1"/>
</dbReference>
<dbReference type="InterPro" id="IPR052158">
    <property type="entry name" value="INH-QAR"/>
</dbReference>
<dbReference type="RefSeq" id="WP_274997126.1">
    <property type="nucleotide sequence ID" value="NZ_JAJQQP010000014.1"/>
</dbReference>
<sequence length="316" mass="34028">MHTVVVVALPDTIIFDLATPIETFGRARLPDGRPAYRVLVCGTEPVVRAGPLRLGVDVGLEALERADTVVVPGRIHPEQETPAPAIAALRAAAADGTRIASICVGAFTLAEAGLLDGLRATTHWLAADALAKRYPSIDVDPETLYIDNGQILTSAGAAAGLDLCLHLVRRDHGVAVAADTSRLSVAPLHRDGGQAQFILRNPPTFQSATLEPVLLWIEENAHHDLALADIADAAHTSVRTLNRRFHQETGQSPMQWLGGVRIRHAQELLETTDYGVERIARQVGFPSPSNFRALFRRATGVTPHAYRTTFRGRPGA</sequence>
<proteinExistence type="predicted"/>
<dbReference type="InterPro" id="IPR018060">
    <property type="entry name" value="HTH_AraC"/>
</dbReference>
<dbReference type="PANTHER" id="PTHR43130:SF3">
    <property type="entry name" value="HTH-TYPE TRANSCRIPTIONAL REGULATOR RV1931C"/>
    <property type="match status" value="1"/>
</dbReference>
<dbReference type="Gene3D" id="3.40.50.880">
    <property type="match status" value="1"/>
</dbReference>
<dbReference type="InterPro" id="IPR020449">
    <property type="entry name" value="Tscrpt_reg_AraC-type_HTH"/>
</dbReference>
<organism evidence="5 6">
    <name type="scientific">Promicromonospora iranensis</name>
    <dbReference type="NCBI Taxonomy" id="1105144"/>
    <lineage>
        <taxon>Bacteria</taxon>
        <taxon>Bacillati</taxon>
        <taxon>Actinomycetota</taxon>
        <taxon>Actinomycetes</taxon>
        <taxon>Micrococcales</taxon>
        <taxon>Promicromonosporaceae</taxon>
        <taxon>Promicromonospora</taxon>
    </lineage>
</organism>
<dbReference type="Pfam" id="PF12833">
    <property type="entry name" value="HTH_18"/>
    <property type="match status" value="1"/>
</dbReference>
<evidence type="ECO:0000313" key="5">
    <source>
        <dbReference type="EMBL" id="MDR7383904.1"/>
    </source>
</evidence>